<evidence type="ECO:0000256" key="3">
    <source>
        <dbReference type="ARBA" id="ARBA00023270"/>
    </source>
</evidence>
<proteinExistence type="inferred from homology"/>
<feature type="binding site" evidence="4">
    <location>
        <begin position="29"/>
        <end position="31"/>
    </location>
    <ligand>
        <name>3-dehydroquinate</name>
        <dbReference type="ChEBI" id="CHEBI:32364"/>
    </ligand>
</feature>
<dbReference type="Pfam" id="PF01487">
    <property type="entry name" value="DHquinase_I"/>
    <property type="match status" value="1"/>
</dbReference>
<dbReference type="GO" id="GO:0046279">
    <property type="term" value="P:3,4-dihydroxybenzoate biosynthetic process"/>
    <property type="evidence" value="ECO:0007669"/>
    <property type="project" value="UniProtKB-ARBA"/>
</dbReference>
<dbReference type="EC" id="4.2.1.10" evidence="4"/>
<dbReference type="CDD" id="cd00502">
    <property type="entry name" value="DHQase_I"/>
    <property type="match status" value="1"/>
</dbReference>
<comment type="catalytic activity">
    <reaction evidence="1 4">
        <text>3-dehydroquinate = 3-dehydroshikimate + H2O</text>
        <dbReference type="Rhea" id="RHEA:21096"/>
        <dbReference type="ChEBI" id="CHEBI:15377"/>
        <dbReference type="ChEBI" id="CHEBI:16630"/>
        <dbReference type="ChEBI" id="CHEBI:32364"/>
        <dbReference type="EC" id="4.2.1.10"/>
    </reaction>
</comment>
<dbReference type="KEGG" id="hdo:MUK72_13945"/>
<feature type="binding site" evidence="4">
    <location>
        <position position="56"/>
    </location>
    <ligand>
        <name>3-dehydroquinate</name>
        <dbReference type="ChEBI" id="CHEBI:32364"/>
    </ligand>
</feature>
<keyword evidence="4" id="KW-0028">Amino-acid biosynthesis</keyword>
<dbReference type="Gene3D" id="3.20.20.70">
    <property type="entry name" value="Aldolase class I"/>
    <property type="match status" value="1"/>
</dbReference>
<sequence>MDFDSLVLAAATADLSDEPAARTHADAVEFRMDLADDPIDALATYDGELPLIATNRTAEEGGEAPDNSDRLDTLSRAAEFPTVAAIDVELATITDEEWLADEARDHDADCIVSTHDFDATPSRSAMEDTLERASEYGTVAKLAVTATDPSDVLDLLAATHACTERGKRVATMAMGAVGGHSRAIAPLYGSRIAYAPVDPERATAPGQYDLATLAGLLDTLD</sequence>
<dbReference type="EMBL" id="BAAADN010000018">
    <property type="protein sequence ID" value="GAA0456274.1"/>
    <property type="molecule type" value="Genomic_DNA"/>
</dbReference>
<dbReference type="EMBL" id="CP095005">
    <property type="protein sequence ID" value="UOO95057.1"/>
    <property type="molecule type" value="Genomic_DNA"/>
</dbReference>
<dbReference type="GO" id="GO:0003855">
    <property type="term" value="F:3-dehydroquinate dehydratase activity"/>
    <property type="evidence" value="ECO:0007669"/>
    <property type="project" value="UniProtKB-UniRule"/>
</dbReference>
<feature type="binding site" evidence="4">
    <location>
        <position position="182"/>
    </location>
    <ligand>
        <name>3-dehydroquinate</name>
        <dbReference type="ChEBI" id="CHEBI:32364"/>
    </ligand>
</feature>
<dbReference type="GO" id="GO:0008652">
    <property type="term" value="P:amino acid biosynthetic process"/>
    <property type="evidence" value="ECO:0007669"/>
    <property type="project" value="UniProtKB-KW"/>
</dbReference>
<feature type="active site" description="Schiff-base intermediate with substrate" evidence="4">
    <location>
        <position position="141"/>
    </location>
</feature>
<evidence type="ECO:0000313" key="6">
    <source>
        <dbReference type="EMBL" id="UOO95057.1"/>
    </source>
</evidence>
<dbReference type="GO" id="GO:0009073">
    <property type="term" value="P:aromatic amino acid family biosynthetic process"/>
    <property type="evidence" value="ECO:0007669"/>
    <property type="project" value="UniProtKB-KW"/>
</dbReference>
<dbReference type="InterPro" id="IPR013785">
    <property type="entry name" value="Aldolase_TIM"/>
</dbReference>
<protein>
    <recommendedName>
        <fullName evidence="4">3-dehydroquinate dehydratase</fullName>
        <shortName evidence="4">3-dehydroquinase</shortName>
        <ecNumber evidence="4">4.2.1.10</ecNumber>
    </recommendedName>
    <alternativeName>
        <fullName evidence="4">Type I DHQase</fullName>
    </alternativeName>
    <alternativeName>
        <fullName evidence="4">Type I dehydroquinase</fullName>
        <shortName evidence="4">DHQ1</shortName>
    </alternativeName>
</protein>
<evidence type="ECO:0000256" key="1">
    <source>
        <dbReference type="ARBA" id="ARBA00001864"/>
    </source>
</evidence>
<evidence type="ECO:0000313" key="5">
    <source>
        <dbReference type="EMBL" id="GAA0456274.1"/>
    </source>
</evidence>
<feature type="binding site" evidence="4">
    <location>
        <position position="207"/>
    </location>
    <ligand>
        <name>3-dehydroquinate</name>
        <dbReference type="ChEBI" id="CHEBI:32364"/>
    </ligand>
</feature>
<dbReference type="InterPro" id="IPR050146">
    <property type="entry name" value="Type-I_3-dehydroquinase"/>
</dbReference>
<feature type="binding site" evidence="4">
    <location>
        <position position="203"/>
    </location>
    <ligand>
        <name>3-dehydroquinate</name>
        <dbReference type="ChEBI" id="CHEBI:32364"/>
    </ligand>
</feature>
<keyword evidence="7" id="KW-1185">Reference proteome</keyword>
<gene>
    <name evidence="4" type="primary">aroD</name>
    <name evidence="5" type="ORF">GCM10008985_10310</name>
    <name evidence="6" type="ORF">MUK72_13945</name>
</gene>
<evidence type="ECO:0000256" key="2">
    <source>
        <dbReference type="ARBA" id="ARBA00023239"/>
    </source>
</evidence>
<dbReference type="AlphaFoldDB" id="A0AAX3ALH9"/>
<dbReference type="PANTHER" id="PTHR43699:SF1">
    <property type="entry name" value="3-DEHYDROQUINATE DEHYDRATASE"/>
    <property type="match status" value="1"/>
</dbReference>
<comment type="caution">
    <text evidence="4">Lacks conserved residue(s) required for the propagation of feature annotation.</text>
</comment>
<dbReference type="Proteomes" id="UP000830542">
    <property type="component" value="Chromosome"/>
</dbReference>
<reference evidence="6" key="2">
    <citation type="submission" date="2022-04" db="EMBL/GenBank/DDBJ databases">
        <title>Sequencing and genomic assembly of Halococcus dombrowskii.</title>
        <authorList>
            <person name="Lim S.W."/>
            <person name="MacLea K.S."/>
        </authorList>
    </citation>
    <scope>NUCLEOTIDE SEQUENCE</scope>
    <source>
        <strain evidence="6">H4</strain>
    </source>
</reference>
<comment type="subunit">
    <text evidence="4">Homodimer.</text>
</comment>
<evidence type="ECO:0000313" key="7">
    <source>
        <dbReference type="Proteomes" id="UP000830542"/>
    </source>
</evidence>
<dbReference type="GeneID" id="71762971"/>
<dbReference type="Proteomes" id="UP001500962">
    <property type="component" value="Unassembled WGS sequence"/>
</dbReference>
<keyword evidence="3 4" id="KW-0704">Schiff base</keyword>
<dbReference type="HAMAP" id="MF_00214">
    <property type="entry name" value="AroD"/>
    <property type="match status" value="1"/>
</dbReference>
<feature type="active site" description="Proton donor/acceptor" evidence="4">
    <location>
        <position position="115"/>
    </location>
</feature>
<dbReference type="InterPro" id="IPR001381">
    <property type="entry name" value="DHquinase_I"/>
</dbReference>
<dbReference type="GO" id="GO:0009423">
    <property type="term" value="P:chorismate biosynthetic process"/>
    <property type="evidence" value="ECO:0007669"/>
    <property type="project" value="UniProtKB-UniRule"/>
</dbReference>
<reference evidence="5" key="1">
    <citation type="journal article" date="2014" name="Int. J. Syst. Evol. Microbiol.">
        <title>Complete genome sequence of Corynebacterium casei LMG S-19264T (=DSM 44701T), isolated from a smear-ripened cheese.</title>
        <authorList>
            <consortium name="US DOE Joint Genome Institute (JGI-PGF)"/>
            <person name="Walter F."/>
            <person name="Albersmeier A."/>
            <person name="Kalinowski J."/>
            <person name="Ruckert C."/>
        </authorList>
    </citation>
    <scope>NUCLEOTIDE SEQUENCE</scope>
    <source>
        <strain evidence="5">JCM 12289</strain>
    </source>
</reference>
<evidence type="ECO:0000256" key="4">
    <source>
        <dbReference type="HAMAP-Rule" id="MF_00214"/>
    </source>
</evidence>
<keyword evidence="2 4" id="KW-0456">Lyase</keyword>
<comment type="pathway">
    <text evidence="4">Metabolic intermediate biosynthesis; chorismate biosynthesis; chorismate from D-erythrose 4-phosphate and phosphoenolpyruvate: step 3/7.</text>
</comment>
<dbReference type="PANTHER" id="PTHR43699">
    <property type="entry name" value="3-DEHYDROQUINATE DEHYDRATASE"/>
    <property type="match status" value="1"/>
</dbReference>
<keyword evidence="4" id="KW-0057">Aromatic amino acid biosynthesis</keyword>
<reference evidence="5" key="3">
    <citation type="submission" date="2023-12" db="EMBL/GenBank/DDBJ databases">
        <authorList>
            <person name="Sun Q."/>
            <person name="Inoue M."/>
        </authorList>
    </citation>
    <scope>NUCLEOTIDE SEQUENCE</scope>
    <source>
        <strain evidence="5">JCM 12289</strain>
    </source>
</reference>
<name>A0AAX3ALH9_HALDO</name>
<accession>A0AAX3ALH9</accession>
<dbReference type="SUPFAM" id="SSF51569">
    <property type="entry name" value="Aldolase"/>
    <property type="match status" value="1"/>
</dbReference>
<organism evidence="6 7">
    <name type="scientific">Halococcus dombrowskii</name>
    <dbReference type="NCBI Taxonomy" id="179637"/>
    <lineage>
        <taxon>Archaea</taxon>
        <taxon>Methanobacteriati</taxon>
        <taxon>Methanobacteriota</taxon>
        <taxon>Stenosarchaea group</taxon>
        <taxon>Halobacteria</taxon>
        <taxon>Halobacteriales</taxon>
        <taxon>Halococcaceae</taxon>
        <taxon>Halococcus</taxon>
    </lineage>
</organism>
<comment type="similarity">
    <text evidence="4">Belongs to the type-I 3-dehydroquinase family.</text>
</comment>
<dbReference type="RefSeq" id="WP_244702238.1">
    <property type="nucleotide sequence ID" value="NZ_BAAADN010000018.1"/>
</dbReference>
<comment type="function">
    <text evidence="4">Involved in the third step of the chorismate pathway, which leads to the biosynthesis of aromatic amino acids. Catalyzes the cis-dehydration of 3-dehydroquinate (DHQ) and introduces the first double bond of the aromatic ring to yield 3-dehydroshikimate.</text>
</comment>